<reference evidence="2 3" key="1">
    <citation type="submission" date="2019-04" db="EMBL/GenBank/DDBJ databases">
        <authorList>
            <consortium name="NARMS: The National Antimicrobial Resistance Monitoring System"/>
        </authorList>
    </citation>
    <scope>NUCLEOTIDE SEQUENCE [LARGE SCALE GENOMIC DNA]</scope>
    <source>
        <strain evidence="2 3">FSIS11919500</strain>
    </source>
</reference>
<accession>A0A8S7IE80</accession>
<feature type="domain" description="Plasmid conjugative transfer protein PilI" evidence="1">
    <location>
        <begin position="1"/>
        <end position="57"/>
    </location>
</feature>
<protein>
    <submittedName>
        <fullName evidence="2">Pilus assembly protein PilI</fullName>
    </submittedName>
</protein>
<dbReference type="Pfam" id="PF10623">
    <property type="entry name" value="PilI"/>
    <property type="match status" value="1"/>
</dbReference>
<dbReference type="AlphaFoldDB" id="A0A8S7IE80"/>
<comment type="caution">
    <text evidence="2">The sequence shown here is derived from an EMBL/GenBank/DDBJ whole genome shotgun (WGS) entry which is preliminary data.</text>
</comment>
<dbReference type="EMBL" id="AASEPP010000259">
    <property type="protein sequence ID" value="EFC2249957.1"/>
    <property type="molecule type" value="Genomic_DNA"/>
</dbReference>
<evidence type="ECO:0000313" key="2">
    <source>
        <dbReference type="EMBL" id="EFC2249957.1"/>
    </source>
</evidence>
<feature type="non-terminal residue" evidence="2">
    <location>
        <position position="1"/>
    </location>
</feature>
<organism evidence="2 3">
    <name type="scientific">Escherichia coli</name>
    <dbReference type="NCBI Taxonomy" id="562"/>
    <lineage>
        <taxon>Bacteria</taxon>
        <taxon>Pseudomonadati</taxon>
        <taxon>Pseudomonadota</taxon>
        <taxon>Gammaproteobacteria</taxon>
        <taxon>Enterobacterales</taxon>
        <taxon>Enterobacteriaceae</taxon>
        <taxon>Escherichia</taxon>
    </lineage>
</organism>
<proteinExistence type="predicted"/>
<gene>
    <name evidence="2" type="ORF">E5H86_30435</name>
</gene>
<dbReference type="Proteomes" id="UP000531916">
    <property type="component" value="Unassembled WGS sequence"/>
</dbReference>
<dbReference type="InterPro" id="IPR018897">
    <property type="entry name" value="Plasmid_conjug_transfer_PilI"/>
</dbReference>
<evidence type="ECO:0000259" key="1">
    <source>
        <dbReference type="Pfam" id="PF10623"/>
    </source>
</evidence>
<sequence length="67" mass="7827">DNDLAKITKSLRTSKNRMVCIIQDGNRILRWDRSYASHTKNHWRKAAPDSFEILGTIENLHYVGKQD</sequence>
<evidence type="ECO:0000313" key="3">
    <source>
        <dbReference type="Proteomes" id="UP000531916"/>
    </source>
</evidence>
<name>A0A8S7IE80_ECOLX</name>